<evidence type="ECO:0000313" key="1">
    <source>
        <dbReference type="EnsemblMetazoa" id="GPAI022284-PA"/>
    </source>
</evidence>
<dbReference type="AlphaFoldDB" id="A0A1A9ZXY3"/>
<protein>
    <submittedName>
        <fullName evidence="1">Uncharacterized protein</fullName>
    </submittedName>
</protein>
<dbReference type="EnsemblMetazoa" id="GPAI028494-RA">
    <property type="protein sequence ID" value="GPAI028494-PA"/>
    <property type="gene ID" value="GPAI028494"/>
</dbReference>
<dbReference type="Proteomes" id="UP000092445">
    <property type="component" value="Unassembled WGS sequence"/>
</dbReference>
<sequence>MYVMLIKLRLQQFYRTDCINFMDYSIFFCFLNSPVMGGGSTTVDGPKKDGMSLDVVTDTLAPAIGLCWVVFNKLKCEAELRPLVVVEELPPPLFTLTAALAIEGPAPCKGGLCKCC</sequence>
<keyword evidence="2" id="KW-1185">Reference proteome</keyword>
<accession>A0A1A9ZXY3</accession>
<dbReference type="EnsemblMetazoa" id="GPAI022284-RA">
    <property type="protein sequence ID" value="GPAI022284-PA"/>
    <property type="gene ID" value="GPAI022284"/>
</dbReference>
<dbReference type="VEuPathDB" id="VectorBase:GPAI022284"/>
<evidence type="ECO:0000313" key="2">
    <source>
        <dbReference type="Proteomes" id="UP000092445"/>
    </source>
</evidence>
<reference evidence="1" key="2">
    <citation type="submission" date="2020-05" db="UniProtKB">
        <authorList>
            <consortium name="EnsemblMetazoa"/>
        </authorList>
    </citation>
    <scope>IDENTIFICATION</scope>
    <source>
        <strain evidence="1">IAEA</strain>
    </source>
</reference>
<reference evidence="2" key="1">
    <citation type="submission" date="2014-03" db="EMBL/GenBank/DDBJ databases">
        <authorList>
            <person name="Aksoy S."/>
            <person name="Warren W."/>
            <person name="Wilson R.K."/>
        </authorList>
    </citation>
    <scope>NUCLEOTIDE SEQUENCE [LARGE SCALE GENOMIC DNA]</scope>
    <source>
        <strain evidence="2">IAEA</strain>
    </source>
</reference>
<organism evidence="1 2">
    <name type="scientific">Glossina pallidipes</name>
    <name type="common">Tsetse fly</name>
    <dbReference type="NCBI Taxonomy" id="7398"/>
    <lineage>
        <taxon>Eukaryota</taxon>
        <taxon>Metazoa</taxon>
        <taxon>Ecdysozoa</taxon>
        <taxon>Arthropoda</taxon>
        <taxon>Hexapoda</taxon>
        <taxon>Insecta</taxon>
        <taxon>Pterygota</taxon>
        <taxon>Neoptera</taxon>
        <taxon>Endopterygota</taxon>
        <taxon>Diptera</taxon>
        <taxon>Brachycera</taxon>
        <taxon>Muscomorpha</taxon>
        <taxon>Hippoboscoidea</taxon>
        <taxon>Glossinidae</taxon>
        <taxon>Glossina</taxon>
    </lineage>
</organism>
<name>A0A1A9ZXY3_GLOPL</name>
<dbReference type="VEuPathDB" id="VectorBase:GPAI028494"/>
<proteinExistence type="predicted"/>